<dbReference type="PANTHER" id="PTHR48048">
    <property type="entry name" value="GLYCOSYLTRANSFERASE"/>
    <property type="match status" value="1"/>
</dbReference>
<dbReference type="EC" id="2.4.1.-" evidence="5"/>
<dbReference type="PANTHER" id="PTHR48048:SF98">
    <property type="entry name" value="FLAVONOL 3-O-GLUCOSYLTRANSFERASE"/>
    <property type="match status" value="1"/>
</dbReference>
<evidence type="ECO:0000313" key="6">
    <source>
        <dbReference type="EMBL" id="PWA51922.1"/>
    </source>
</evidence>
<evidence type="ECO:0000256" key="5">
    <source>
        <dbReference type="RuleBase" id="RU362057"/>
    </source>
</evidence>
<dbReference type="AlphaFoldDB" id="A0A2U1LSF0"/>
<comment type="function">
    <text evidence="3">May glycosylate diterpenes or flavonols in leaves.</text>
</comment>
<dbReference type="CDD" id="cd03784">
    <property type="entry name" value="GT1_Gtf-like"/>
    <property type="match status" value="1"/>
</dbReference>
<comment type="similarity">
    <text evidence="1 4">Belongs to the UDP-glycosyltransferase family.</text>
</comment>
<accession>A0A2U1LSF0</accession>
<dbReference type="OrthoDB" id="5835829at2759"/>
<evidence type="ECO:0000256" key="3">
    <source>
        <dbReference type="ARBA" id="ARBA00053747"/>
    </source>
</evidence>
<name>A0A2U1LSF0_ARTAN</name>
<gene>
    <name evidence="6" type="ORF">CTI12_AA459630</name>
</gene>
<dbReference type="Proteomes" id="UP000245207">
    <property type="component" value="Unassembled WGS sequence"/>
</dbReference>
<sequence length="502" mass="56409">MEKHKVELFFIPSPLMGHAGQAVELARLLVNRFHHLAITVLVMELPSDPFGTSYTHSISDDDNDRIKFIHFPPMDPDLFTECPTVGFLADAVIEAHKPIITHKGGCSWSLVSLPTCSSLQTLLFLALCYIFTLHDEYGQDISELANSTTELTIPSYAAPVPPNVLPHVLLDKDTWFKRFIRYTRKYREAKGIIVNTFQELETHALNSYDDNTPTVYLVREIAIALERSGFRFIWSLRRPPSDDLKGFPGEYTDYNEVLPDGFLERTTGTGKVVGWVPQTEVLAHVAIGGFVSHCGWNSVLESLWYGVPIATWPMYAEQQLDAFQLVKELGLAVEISLDYNQLSKDQSLVSAADIEKGIREVMDTNSEVRSKVMEMKAKSRMALEEGGSSSACLRRLVDDLISYNYTDMIGYQFMYGTIRSTIASAFLQELNGATLILIMDFSSSAASNTDLQQQFAKTLVNQVHYSSKVIKLKWEMSKPLKISNLIVPFKIPITGTRYGCDD</sequence>
<evidence type="ECO:0000256" key="2">
    <source>
        <dbReference type="ARBA" id="ARBA00022679"/>
    </source>
</evidence>
<dbReference type="SUPFAM" id="SSF53756">
    <property type="entry name" value="UDP-Glycosyltransferase/glycogen phosphorylase"/>
    <property type="match status" value="1"/>
</dbReference>
<reference evidence="6 7" key="1">
    <citation type="journal article" date="2018" name="Mol. Plant">
        <title>The genome of Artemisia annua provides insight into the evolution of Asteraceae family and artemisinin biosynthesis.</title>
        <authorList>
            <person name="Shen Q."/>
            <person name="Zhang L."/>
            <person name="Liao Z."/>
            <person name="Wang S."/>
            <person name="Yan T."/>
            <person name="Shi P."/>
            <person name="Liu M."/>
            <person name="Fu X."/>
            <person name="Pan Q."/>
            <person name="Wang Y."/>
            <person name="Lv Z."/>
            <person name="Lu X."/>
            <person name="Zhang F."/>
            <person name="Jiang W."/>
            <person name="Ma Y."/>
            <person name="Chen M."/>
            <person name="Hao X."/>
            <person name="Li L."/>
            <person name="Tang Y."/>
            <person name="Lv G."/>
            <person name="Zhou Y."/>
            <person name="Sun X."/>
            <person name="Brodelius P.E."/>
            <person name="Rose J.K.C."/>
            <person name="Tang K."/>
        </authorList>
    </citation>
    <scope>NUCLEOTIDE SEQUENCE [LARGE SCALE GENOMIC DNA]</scope>
    <source>
        <strain evidence="7">cv. Huhao1</strain>
        <tissue evidence="6">Leaf</tissue>
    </source>
</reference>
<keyword evidence="7" id="KW-1185">Reference proteome</keyword>
<dbReference type="EMBL" id="PKPP01007984">
    <property type="protein sequence ID" value="PWA51922.1"/>
    <property type="molecule type" value="Genomic_DNA"/>
</dbReference>
<dbReference type="PROSITE" id="PS00375">
    <property type="entry name" value="UDPGT"/>
    <property type="match status" value="1"/>
</dbReference>
<dbReference type="FunFam" id="3.40.50.2000:FF:000056">
    <property type="entry name" value="Glycosyltransferase"/>
    <property type="match status" value="1"/>
</dbReference>
<organism evidence="6 7">
    <name type="scientific">Artemisia annua</name>
    <name type="common">Sweet wormwood</name>
    <dbReference type="NCBI Taxonomy" id="35608"/>
    <lineage>
        <taxon>Eukaryota</taxon>
        <taxon>Viridiplantae</taxon>
        <taxon>Streptophyta</taxon>
        <taxon>Embryophyta</taxon>
        <taxon>Tracheophyta</taxon>
        <taxon>Spermatophyta</taxon>
        <taxon>Magnoliopsida</taxon>
        <taxon>eudicotyledons</taxon>
        <taxon>Gunneridae</taxon>
        <taxon>Pentapetalae</taxon>
        <taxon>asterids</taxon>
        <taxon>campanulids</taxon>
        <taxon>Asterales</taxon>
        <taxon>Asteraceae</taxon>
        <taxon>Asteroideae</taxon>
        <taxon>Anthemideae</taxon>
        <taxon>Artemisiinae</taxon>
        <taxon>Artemisia</taxon>
    </lineage>
</organism>
<dbReference type="InterPro" id="IPR035595">
    <property type="entry name" value="UDP_glycos_trans_CS"/>
</dbReference>
<keyword evidence="2 4" id="KW-0808">Transferase</keyword>
<keyword evidence="4" id="KW-0328">Glycosyltransferase</keyword>
<dbReference type="Pfam" id="PF00201">
    <property type="entry name" value="UDPGT"/>
    <property type="match status" value="1"/>
</dbReference>
<dbReference type="InterPro" id="IPR002213">
    <property type="entry name" value="UDP_glucos_trans"/>
</dbReference>
<evidence type="ECO:0000256" key="4">
    <source>
        <dbReference type="RuleBase" id="RU003718"/>
    </source>
</evidence>
<dbReference type="Gene3D" id="3.40.50.2000">
    <property type="entry name" value="Glycogen Phosphorylase B"/>
    <property type="match status" value="3"/>
</dbReference>
<protein>
    <recommendedName>
        <fullName evidence="5">Glycosyltransferase</fullName>
        <ecNumber evidence="5">2.4.1.-</ecNumber>
    </recommendedName>
</protein>
<dbReference type="GO" id="GO:0035251">
    <property type="term" value="F:UDP-glucosyltransferase activity"/>
    <property type="evidence" value="ECO:0007669"/>
    <property type="project" value="InterPro"/>
</dbReference>
<comment type="caution">
    <text evidence="6">The sequence shown here is derived from an EMBL/GenBank/DDBJ whole genome shotgun (WGS) entry which is preliminary data.</text>
</comment>
<dbReference type="InterPro" id="IPR050481">
    <property type="entry name" value="UDP-glycosyltransf_plant"/>
</dbReference>
<evidence type="ECO:0000256" key="1">
    <source>
        <dbReference type="ARBA" id="ARBA00009995"/>
    </source>
</evidence>
<proteinExistence type="inferred from homology"/>
<evidence type="ECO:0000313" key="7">
    <source>
        <dbReference type="Proteomes" id="UP000245207"/>
    </source>
</evidence>